<name>A0ABM7YMB9_9BURK</name>
<gene>
    <name evidence="3" type="ORF">CATMQ487_25660</name>
</gene>
<organism evidence="3 4">
    <name type="scientific">Sphaerotilus microaerophilus</name>
    <dbReference type="NCBI Taxonomy" id="2914710"/>
    <lineage>
        <taxon>Bacteria</taxon>
        <taxon>Pseudomonadati</taxon>
        <taxon>Pseudomonadota</taxon>
        <taxon>Betaproteobacteria</taxon>
        <taxon>Burkholderiales</taxon>
        <taxon>Sphaerotilaceae</taxon>
        <taxon>Sphaerotilus</taxon>
    </lineage>
</organism>
<evidence type="ECO:0000313" key="3">
    <source>
        <dbReference type="EMBL" id="BDI05596.1"/>
    </source>
</evidence>
<dbReference type="Pfam" id="PF08443">
    <property type="entry name" value="RimK"/>
    <property type="match status" value="1"/>
</dbReference>
<proteinExistence type="predicted"/>
<evidence type="ECO:0000259" key="2">
    <source>
        <dbReference type="PROSITE" id="PS50975"/>
    </source>
</evidence>
<keyword evidence="1" id="KW-0067">ATP-binding</keyword>
<dbReference type="InterPro" id="IPR013651">
    <property type="entry name" value="ATP-grasp_RimK-type"/>
</dbReference>
<sequence length="307" mass="34159">MILLCGIPSEVPLALLQSHLERLGATVVSFNQRRSPWAEFGFGVSPSGVRGCLTVDGQVIRLEDVRGVYTRMMDEQLIPEFKDEPKGSAARQRAQDVCIGLVTWMEIAPARVVNRASDMASNGSKPYQSQLIRQHGFALPQTLITNRPEEAIDFRERLGRVVYKSISSERSIVRELRDEDLTRLDRIRACPVQFQEKVEGLDVRVHVVGTRIFATAAHAQADDYRYAASEGPPPRLVPYTLQDELAERCLHVTAGLGLLFSGIDLRIAPDGRVWCFEVNASPGYSFYEANTGQPISEALAHLLLGRD</sequence>
<feature type="domain" description="ATP-grasp" evidence="2">
    <location>
        <begin position="129"/>
        <end position="304"/>
    </location>
</feature>
<dbReference type="InterPro" id="IPR011761">
    <property type="entry name" value="ATP-grasp"/>
</dbReference>
<dbReference type="RefSeq" id="WP_251973610.1">
    <property type="nucleotide sequence ID" value="NZ_AP025730.1"/>
</dbReference>
<reference evidence="3" key="1">
    <citation type="submission" date="2022-04" db="EMBL/GenBank/DDBJ databases">
        <title>Whole genome sequence of Sphaerotilus sp. FB-5.</title>
        <authorList>
            <person name="Takeda M."/>
            <person name="Narihara S."/>
            <person name="Akimoto M."/>
            <person name="Akimoto R."/>
            <person name="Nishiyashiki S."/>
            <person name="Murakami T."/>
        </authorList>
    </citation>
    <scope>NUCLEOTIDE SEQUENCE</scope>
    <source>
        <strain evidence="3">FB-5</strain>
    </source>
</reference>
<dbReference type="Gene3D" id="3.30.470.20">
    <property type="entry name" value="ATP-grasp fold, B domain"/>
    <property type="match status" value="1"/>
</dbReference>
<dbReference type="PROSITE" id="PS50975">
    <property type="entry name" value="ATP_GRASP"/>
    <property type="match status" value="1"/>
</dbReference>
<dbReference type="SUPFAM" id="SSF56059">
    <property type="entry name" value="Glutathione synthetase ATP-binding domain-like"/>
    <property type="match status" value="1"/>
</dbReference>
<dbReference type="Proteomes" id="UP001057498">
    <property type="component" value="Chromosome"/>
</dbReference>
<evidence type="ECO:0000256" key="1">
    <source>
        <dbReference type="PROSITE-ProRule" id="PRU00409"/>
    </source>
</evidence>
<keyword evidence="4" id="KW-1185">Reference proteome</keyword>
<dbReference type="EMBL" id="AP025730">
    <property type="protein sequence ID" value="BDI05596.1"/>
    <property type="molecule type" value="Genomic_DNA"/>
</dbReference>
<protein>
    <recommendedName>
        <fullName evidence="2">ATP-grasp domain-containing protein</fullName>
    </recommendedName>
</protein>
<evidence type="ECO:0000313" key="4">
    <source>
        <dbReference type="Proteomes" id="UP001057498"/>
    </source>
</evidence>
<accession>A0ABM7YMB9</accession>
<dbReference type="PANTHER" id="PTHR21621:SF0">
    <property type="entry name" value="BETA-CITRYLGLUTAMATE SYNTHASE B-RELATED"/>
    <property type="match status" value="1"/>
</dbReference>
<dbReference type="PANTHER" id="PTHR21621">
    <property type="entry name" value="RIBOSOMAL PROTEIN S6 MODIFICATION PROTEIN"/>
    <property type="match status" value="1"/>
</dbReference>
<keyword evidence="1" id="KW-0547">Nucleotide-binding</keyword>